<feature type="transmembrane region" description="Helical" evidence="1">
    <location>
        <begin position="63"/>
        <end position="86"/>
    </location>
</feature>
<keyword evidence="1" id="KW-0472">Membrane</keyword>
<dbReference type="Proteomes" id="UP000625711">
    <property type="component" value="Unassembled WGS sequence"/>
</dbReference>
<feature type="non-terminal residue" evidence="2">
    <location>
        <position position="1"/>
    </location>
</feature>
<name>A0A834MGZ3_RHYFE</name>
<keyword evidence="1" id="KW-1133">Transmembrane helix</keyword>
<keyword evidence="1" id="KW-0812">Transmembrane</keyword>
<organism evidence="2 3">
    <name type="scientific">Rhynchophorus ferrugineus</name>
    <name type="common">Red palm weevil</name>
    <name type="synonym">Curculio ferrugineus</name>
    <dbReference type="NCBI Taxonomy" id="354439"/>
    <lineage>
        <taxon>Eukaryota</taxon>
        <taxon>Metazoa</taxon>
        <taxon>Ecdysozoa</taxon>
        <taxon>Arthropoda</taxon>
        <taxon>Hexapoda</taxon>
        <taxon>Insecta</taxon>
        <taxon>Pterygota</taxon>
        <taxon>Neoptera</taxon>
        <taxon>Endopterygota</taxon>
        <taxon>Coleoptera</taxon>
        <taxon>Polyphaga</taxon>
        <taxon>Cucujiformia</taxon>
        <taxon>Curculionidae</taxon>
        <taxon>Dryophthorinae</taxon>
        <taxon>Rhynchophorus</taxon>
    </lineage>
</organism>
<protein>
    <submittedName>
        <fullName evidence="2">Uncharacterized protein</fullName>
    </submittedName>
</protein>
<sequence>SIEIYRSNIESCQQVVKMRLRRVTRTLLEGASKLSESIHESPENVDHHRRPPFSPPRSECTIWYIWASVIVVIAAIISVVVILVHFCRLNRERSSSFDHICANIELNQNVSTSPSPVNTATQNITVIEKY</sequence>
<gene>
    <name evidence="2" type="ORF">GWI33_006949</name>
</gene>
<proteinExistence type="predicted"/>
<comment type="caution">
    <text evidence="2">The sequence shown here is derived from an EMBL/GenBank/DDBJ whole genome shotgun (WGS) entry which is preliminary data.</text>
</comment>
<reference evidence="2" key="1">
    <citation type="submission" date="2020-08" db="EMBL/GenBank/DDBJ databases">
        <title>Genome sequencing and assembly of the red palm weevil Rhynchophorus ferrugineus.</title>
        <authorList>
            <person name="Dias G.B."/>
            <person name="Bergman C.M."/>
            <person name="Manee M."/>
        </authorList>
    </citation>
    <scope>NUCLEOTIDE SEQUENCE</scope>
    <source>
        <strain evidence="2">AA-2017</strain>
        <tissue evidence="2">Whole larva</tissue>
    </source>
</reference>
<dbReference type="EMBL" id="JAACXV010000352">
    <property type="protein sequence ID" value="KAF7279630.1"/>
    <property type="molecule type" value="Genomic_DNA"/>
</dbReference>
<accession>A0A834MGZ3</accession>
<dbReference type="AlphaFoldDB" id="A0A834MGZ3"/>
<evidence type="ECO:0000256" key="1">
    <source>
        <dbReference type="SAM" id="Phobius"/>
    </source>
</evidence>
<keyword evidence="3" id="KW-1185">Reference proteome</keyword>
<evidence type="ECO:0000313" key="2">
    <source>
        <dbReference type="EMBL" id="KAF7279630.1"/>
    </source>
</evidence>
<evidence type="ECO:0000313" key="3">
    <source>
        <dbReference type="Proteomes" id="UP000625711"/>
    </source>
</evidence>